<feature type="domain" description="Tyr recombinase" evidence="4">
    <location>
        <begin position="166"/>
        <end position="341"/>
    </location>
</feature>
<dbReference type="RefSeq" id="WP_013104022.1">
    <property type="nucleotide sequence ID" value="NC_014136.1"/>
</dbReference>
<dbReference type="Proteomes" id="UP000002362">
    <property type="component" value="Chromosome"/>
</dbReference>
<dbReference type="STRING" id="762051.LKI_09485"/>
<name>D5T4G5_LEUKI</name>
<evidence type="ECO:0000313" key="5">
    <source>
        <dbReference type="EMBL" id="ADG41436.1"/>
    </source>
</evidence>
<evidence type="ECO:0000256" key="3">
    <source>
        <dbReference type="ARBA" id="ARBA00023172"/>
    </source>
</evidence>
<keyword evidence="3" id="KW-0233">DNA recombination</keyword>
<gene>
    <name evidence="5" type="ordered locus">LKI_09485</name>
</gene>
<organism evidence="5 6">
    <name type="scientific">Leuconostoc kimchii (strain IMSNU 11154 / KCTC 2386 / IH25)</name>
    <dbReference type="NCBI Taxonomy" id="762051"/>
    <lineage>
        <taxon>Bacteria</taxon>
        <taxon>Bacillati</taxon>
        <taxon>Bacillota</taxon>
        <taxon>Bacilli</taxon>
        <taxon>Lactobacillales</taxon>
        <taxon>Lactobacillaceae</taxon>
        <taxon>Leuconostoc</taxon>
    </lineage>
</organism>
<dbReference type="PATRIC" id="fig|762051.18.peg.1908"/>
<dbReference type="GO" id="GO:0003677">
    <property type="term" value="F:DNA binding"/>
    <property type="evidence" value="ECO:0007669"/>
    <property type="project" value="UniProtKB-KW"/>
</dbReference>
<evidence type="ECO:0000313" key="6">
    <source>
        <dbReference type="Proteomes" id="UP000002362"/>
    </source>
</evidence>
<protein>
    <submittedName>
        <fullName evidence="5">Integrase</fullName>
    </submittedName>
</protein>
<dbReference type="Pfam" id="PF00589">
    <property type="entry name" value="Phage_integrase"/>
    <property type="match status" value="1"/>
</dbReference>
<dbReference type="eggNOG" id="COG0582">
    <property type="taxonomic scope" value="Bacteria"/>
</dbReference>
<comment type="similarity">
    <text evidence="1">Belongs to the 'phage' integrase family.</text>
</comment>
<dbReference type="OrthoDB" id="9803188at2"/>
<sequence>MASIYKRGATYTVNVSIVKNGKRVRKTKSGFKTKRDANYWANDIEHRKNNDELSAVFAPDITVPEYFGKWLETYKGNIKSSSMTVYLATLHTIERSDILSTTKAFKLTRARAQQYLNEFGSTHIRSTTAKRKTQLKSAYQDAVLDGFIKVNPFERTIVTGSDPKDNDLKFLETDDYLLLINETKLVPTVNNDIILIGALTGARIGEILALTTDDIKDGVIDINKTEQSATRTIDTTKTKSSVRLIDVPVWLTDRLNSSYQGRLFNISQGAVNKAFKKLQTKLEFKNIVSFHGLRHTHASYLLSKDVSIDYVSQRLGHANTAITMKVYAHLLSSKRLQEIDKTISLFDKGLQ</sequence>
<dbReference type="Pfam" id="PF14657">
    <property type="entry name" value="Arm-DNA-bind_4"/>
    <property type="match status" value="1"/>
</dbReference>
<dbReference type="AlphaFoldDB" id="D5T4G5"/>
<dbReference type="EMBL" id="CP001758">
    <property type="protein sequence ID" value="ADG41436.1"/>
    <property type="molecule type" value="Genomic_DNA"/>
</dbReference>
<evidence type="ECO:0000256" key="2">
    <source>
        <dbReference type="ARBA" id="ARBA00023125"/>
    </source>
</evidence>
<dbReference type="HOGENOM" id="CLU_027562_17_6_9"/>
<dbReference type="GO" id="GO:0006310">
    <property type="term" value="P:DNA recombination"/>
    <property type="evidence" value="ECO:0007669"/>
    <property type="project" value="UniProtKB-KW"/>
</dbReference>
<dbReference type="InterPro" id="IPR050090">
    <property type="entry name" value="Tyrosine_recombinase_XerCD"/>
</dbReference>
<dbReference type="Gene3D" id="1.10.443.10">
    <property type="entry name" value="Intergrase catalytic core"/>
    <property type="match status" value="1"/>
</dbReference>
<dbReference type="CDD" id="cd01189">
    <property type="entry name" value="INT_ICEBs1_C_like"/>
    <property type="match status" value="1"/>
</dbReference>
<dbReference type="GO" id="GO:0015074">
    <property type="term" value="P:DNA integration"/>
    <property type="evidence" value="ECO:0007669"/>
    <property type="project" value="InterPro"/>
</dbReference>
<keyword evidence="2" id="KW-0238">DNA-binding</keyword>
<accession>D5T4G5</accession>
<proteinExistence type="inferred from homology"/>
<dbReference type="InterPro" id="IPR013762">
    <property type="entry name" value="Integrase-like_cat_sf"/>
</dbReference>
<dbReference type="InterPro" id="IPR028259">
    <property type="entry name" value="AP2-like_int_N"/>
</dbReference>
<evidence type="ECO:0000259" key="4">
    <source>
        <dbReference type="PROSITE" id="PS51898"/>
    </source>
</evidence>
<dbReference type="PANTHER" id="PTHR30349:SF64">
    <property type="entry name" value="PROPHAGE INTEGRASE INTD-RELATED"/>
    <property type="match status" value="1"/>
</dbReference>
<dbReference type="Gene3D" id="1.10.150.130">
    <property type="match status" value="1"/>
</dbReference>
<evidence type="ECO:0000256" key="1">
    <source>
        <dbReference type="ARBA" id="ARBA00008857"/>
    </source>
</evidence>
<dbReference type="InterPro" id="IPR002104">
    <property type="entry name" value="Integrase_catalytic"/>
</dbReference>
<dbReference type="InterPro" id="IPR011010">
    <property type="entry name" value="DNA_brk_join_enz"/>
</dbReference>
<dbReference type="SUPFAM" id="SSF56349">
    <property type="entry name" value="DNA breaking-rejoining enzymes"/>
    <property type="match status" value="1"/>
</dbReference>
<dbReference type="PANTHER" id="PTHR30349">
    <property type="entry name" value="PHAGE INTEGRASE-RELATED"/>
    <property type="match status" value="1"/>
</dbReference>
<dbReference type="PROSITE" id="PS51898">
    <property type="entry name" value="TYR_RECOMBINASE"/>
    <property type="match status" value="1"/>
</dbReference>
<dbReference type="KEGG" id="lki:LKI_09485"/>
<dbReference type="InterPro" id="IPR010998">
    <property type="entry name" value="Integrase_recombinase_N"/>
</dbReference>
<reference evidence="5 6" key="1">
    <citation type="journal article" date="2010" name="J. Bacteriol.">
        <title>Complete genome sequence analysis of Leuconostoc kimchii IMSNU 11154.</title>
        <authorList>
            <person name="Oh H.M."/>
            <person name="Cho Y.J."/>
            <person name="Kim B.K."/>
            <person name="Roe J.H."/>
            <person name="Kang S.O."/>
            <person name="Nahm B.H."/>
            <person name="Jeong G."/>
            <person name="Han H.U."/>
            <person name="Chun J."/>
        </authorList>
    </citation>
    <scope>NUCLEOTIDE SEQUENCE [LARGE SCALE GENOMIC DNA]</scope>
    <source>
        <strain evidence="6">IMSNU 11154 / KCTC 2386 / IH25</strain>
    </source>
</reference>